<dbReference type="GO" id="GO:0051028">
    <property type="term" value="P:mRNA transport"/>
    <property type="evidence" value="ECO:0007669"/>
    <property type="project" value="UniProtKB-KW"/>
</dbReference>
<dbReference type="GO" id="GO:0005543">
    <property type="term" value="F:phospholipid binding"/>
    <property type="evidence" value="ECO:0007669"/>
    <property type="project" value="TreeGrafter"/>
</dbReference>
<evidence type="ECO:0000256" key="6">
    <source>
        <dbReference type="ARBA" id="ARBA00023010"/>
    </source>
</evidence>
<dbReference type="GO" id="GO:0044613">
    <property type="term" value="C:nuclear pore central transport channel"/>
    <property type="evidence" value="ECO:0007669"/>
    <property type="project" value="TreeGrafter"/>
</dbReference>
<keyword evidence="6" id="KW-0811">Translocation</keyword>
<dbReference type="GeneID" id="9832670"/>
<organism evidence="10 11">
    <name type="scientific">Ostreococcus tauri</name>
    <name type="common">Marine green alga</name>
    <dbReference type="NCBI Taxonomy" id="70448"/>
    <lineage>
        <taxon>Eukaryota</taxon>
        <taxon>Viridiplantae</taxon>
        <taxon>Chlorophyta</taxon>
        <taxon>Mamiellophyceae</taxon>
        <taxon>Mamiellales</taxon>
        <taxon>Bathycoccaceae</taxon>
        <taxon>Ostreococcus</taxon>
    </lineage>
</organism>
<comment type="subcellular location">
    <subcellularLocation>
        <location evidence="1">Nucleus</location>
        <location evidence="1">Nuclear pore complex</location>
    </subcellularLocation>
</comment>
<dbReference type="InterPro" id="IPR007758">
    <property type="entry name" value="Nucleoporin_NSP1_C"/>
</dbReference>
<keyword evidence="3" id="KW-0813">Transport</keyword>
<evidence type="ECO:0000256" key="7">
    <source>
        <dbReference type="ARBA" id="ARBA00023132"/>
    </source>
</evidence>
<dbReference type="RefSeq" id="XP_003074771.1">
    <property type="nucleotide sequence ID" value="XM_003074723.1"/>
</dbReference>
<keyword evidence="5" id="KW-0653">Protein transport</keyword>
<protein>
    <submittedName>
        <fullName evidence="10">Nucleoporin, NSP1-like, C-terminal</fullName>
    </submittedName>
</protein>
<dbReference type="OMA" id="HTEERFA"/>
<dbReference type="OrthoDB" id="10431131at2759"/>
<feature type="domain" description="Nucleoporin NSP1-like C-terminal" evidence="9">
    <location>
        <begin position="6"/>
        <end position="93"/>
    </location>
</feature>
<dbReference type="GO" id="GO:0006606">
    <property type="term" value="P:protein import into nucleus"/>
    <property type="evidence" value="ECO:0007669"/>
    <property type="project" value="TreeGrafter"/>
</dbReference>
<dbReference type="GO" id="GO:0006405">
    <property type="term" value="P:RNA export from nucleus"/>
    <property type="evidence" value="ECO:0007669"/>
    <property type="project" value="TreeGrafter"/>
</dbReference>
<evidence type="ECO:0000256" key="3">
    <source>
        <dbReference type="ARBA" id="ARBA00022448"/>
    </source>
</evidence>
<comment type="similarity">
    <text evidence="2">Belongs to the nucleoporin NSP1/NUP62 family.</text>
</comment>
<proteinExistence type="inferred from homology"/>
<dbReference type="InterPro" id="IPR026010">
    <property type="entry name" value="NSP1/NUP62"/>
</dbReference>
<evidence type="ECO:0000256" key="1">
    <source>
        <dbReference type="ARBA" id="ARBA00004567"/>
    </source>
</evidence>
<sequence length="178" mass="19686">MSSCVIESAVRRWVDTLKHTEERFAVQSTQISAVDAVLSRQRKIIGSVQTELCGLSATQHRMKFQLELLENHQYEIEAALTSLEGDAHELLSCGADSSQLDKNDKLFYFAEGVSVQIKDVCGKIQAIHGTIDDQTSDQEGSNSLSRCVQTLNTQLTRLKSLEGKLAQFSSLKPAETIL</sequence>
<dbReference type="KEGG" id="ota:OT_ostta02g00390"/>
<dbReference type="GO" id="GO:0017056">
    <property type="term" value="F:structural constituent of nuclear pore"/>
    <property type="evidence" value="ECO:0007669"/>
    <property type="project" value="InterPro"/>
</dbReference>
<keyword evidence="7" id="KW-0906">Nuclear pore complex</keyword>
<dbReference type="PANTHER" id="PTHR12084">
    <property type="entry name" value="NUCLEAR PORE GLYCOPROTEIN P62-RELATED"/>
    <property type="match status" value="1"/>
</dbReference>
<evidence type="ECO:0000256" key="4">
    <source>
        <dbReference type="ARBA" id="ARBA00022816"/>
    </source>
</evidence>
<evidence type="ECO:0000256" key="2">
    <source>
        <dbReference type="ARBA" id="ARBA00005911"/>
    </source>
</evidence>
<comment type="caution">
    <text evidence="10">The sequence shown here is derived from an EMBL/GenBank/DDBJ whole genome shotgun (WGS) entry which is preliminary data.</text>
</comment>
<evidence type="ECO:0000256" key="8">
    <source>
        <dbReference type="ARBA" id="ARBA00023242"/>
    </source>
</evidence>
<keyword evidence="8" id="KW-0539">Nucleus</keyword>
<keyword evidence="11" id="KW-1185">Reference proteome</keyword>
<dbReference type="STRING" id="70448.Q01F72"/>
<dbReference type="EMBL" id="CAID01000002">
    <property type="protein sequence ID" value="CAL52029.2"/>
    <property type="molecule type" value="Genomic_DNA"/>
</dbReference>
<dbReference type="PANTHER" id="PTHR12084:SF0">
    <property type="entry name" value="NUCLEAR PORE GLYCOPROTEIN P62"/>
    <property type="match status" value="1"/>
</dbReference>
<dbReference type="AlphaFoldDB" id="Q01F72"/>
<keyword evidence="4" id="KW-0509">mRNA transport</keyword>
<evidence type="ECO:0000313" key="10">
    <source>
        <dbReference type="EMBL" id="CAL52029.2"/>
    </source>
</evidence>
<evidence type="ECO:0000256" key="5">
    <source>
        <dbReference type="ARBA" id="ARBA00022927"/>
    </source>
</evidence>
<dbReference type="Pfam" id="PF05064">
    <property type="entry name" value="Nsp1_C"/>
    <property type="match status" value="1"/>
</dbReference>
<dbReference type="Proteomes" id="UP000009170">
    <property type="component" value="Unassembled WGS sequence"/>
</dbReference>
<name>Q01F72_OSTTA</name>
<dbReference type="InParanoid" id="Q01F72"/>
<reference evidence="10 11" key="2">
    <citation type="journal article" date="2014" name="BMC Genomics">
        <title>An improved genome of the model marine alga Ostreococcus tauri unfolds by assessing Illumina de novo assemblies.</title>
        <authorList>
            <person name="Blanc-Mathieu R."/>
            <person name="Verhelst B."/>
            <person name="Derelle E."/>
            <person name="Rombauts S."/>
            <person name="Bouget F.Y."/>
            <person name="Carre I."/>
            <person name="Chateau A."/>
            <person name="Eyre-Walker A."/>
            <person name="Grimsley N."/>
            <person name="Moreau H."/>
            <person name="Piegu B."/>
            <person name="Rivals E."/>
            <person name="Schackwitz W."/>
            <person name="Van de Peer Y."/>
            <person name="Piganeau G."/>
        </authorList>
    </citation>
    <scope>NUCLEOTIDE SEQUENCE [LARGE SCALE GENOMIC DNA]</scope>
    <source>
        <strain evidence="11">OTTH 0595 / CCAP 157/2 / RCC745</strain>
    </source>
</reference>
<evidence type="ECO:0000313" key="11">
    <source>
        <dbReference type="Proteomes" id="UP000009170"/>
    </source>
</evidence>
<reference evidence="11" key="1">
    <citation type="journal article" date="2006" name="Proc. Natl. Acad. Sci. U.S.A.">
        <title>Genome analysis of the smallest free-living eukaryote Ostreococcus tauri unveils many unique features.</title>
        <authorList>
            <person name="Derelle E."/>
            <person name="Ferraz C."/>
            <person name="Rombauts S."/>
            <person name="Rouze P."/>
            <person name="Worden A.Z."/>
            <person name="Robbens S."/>
            <person name="Partensky F."/>
            <person name="Degroeve S."/>
            <person name="Echeynie S."/>
            <person name="Cooke R."/>
            <person name="Saeys Y."/>
            <person name="Wuyts J."/>
            <person name="Jabbari K."/>
            <person name="Bowler C."/>
            <person name="Panaud O."/>
            <person name="Piegu B."/>
            <person name="Ball S.G."/>
            <person name="Ral J.-P."/>
            <person name="Bouget F.-Y."/>
            <person name="Piganeau G."/>
            <person name="De Baets B."/>
            <person name="Picard A."/>
            <person name="Delseny M."/>
            <person name="Demaille J."/>
            <person name="Van de Peer Y."/>
            <person name="Moreau H."/>
        </authorList>
    </citation>
    <scope>NUCLEOTIDE SEQUENCE [LARGE SCALE GENOMIC DNA]</scope>
    <source>
        <strain evidence="11">OTTH 0595 / CCAP 157/2 / RCC745</strain>
    </source>
</reference>
<gene>
    <name evidence="10" type="ORF">OT_ostta02g00390</name>
</gene>
<evidence type="ECO:0000259" key="9">
    <source>
        <dbReference type="Pfam" id="PF05064"/>
    </source>
</evidence>
<accession>Q01F72</accession>